<keyword evidence="3" id="KW-1185">Reference proteome</keyword>
<proteinExistence type="predicted"/>
<feature type="region of interest" description="Disordered" evidence="1">
    <location>
        <begin position="144"/>
        <end position="278"/>
    </location>
</feature>
<comment type="caution">
    <text evidence="2">The sequence shown here is derived from an EMBL/GenBank/DDBJ whole genome shotgun (WGS) entry which is preliminary data.</text>
</comment>
<feature type="compositionally biased region" description="Basic and acidic residues" evidence="1">
    <location>
        <begin position="234"/>
        <end position="244"/>
    </location>
</feature>
<accession>A0A940MAP7</accession>
<protein>
    <submittedName>
        <fullName evidence="2">Uncharacterized protein</fullName>
    </submittedName>
</protein>
<dbReference type="EMBL" id="JAGIQL010000022">
    <property type="protein sequence ID" value="MBP0457487.1"/>
    <property type="molecule type" value="Genomic_DNA"/>
</dbReference>
<dbReference type="Proteomes" id="UP000670475">
    <property type="component" value="Unassembled WGS sequence"/>
</dbReference>
<feature type="region of interest" description="Disordered" evidence="1">
    <location>
        <begin position="1"/>
        <end position="21"/>
    </location>
</feature>
<evidence type="ECO:0000313" key="2">
    <source>
        <dbReference type="EMBL" id="MBP0457487.1"/>
    </source>
</evidence>
<evidence type="ECO:0000256" key="1">
    <source>
        <dbReference type="SAM" id="MobiDB-lite"/>
    </source>
</evidence>
<organism evidence="2 3">
    <name type="scientific">Streptomyces montanisoli</name>
    <dbReference type="NCBI Taxonomy" id="2798581"/>
    <lineage>
        <taxon>Bacteria</taxon>
        <taxon>Bacillati</taxon>
        <taxon>Actinomycetota</taxon>
        <taxon>Actinomycetes</taxon>
        <taxon>Kitasatosporales</taxon>
        <taxon>Streptomycetaceae</taxon>
        <taxon>Streptomyces</taxon>
    </lineage>
</organism>
<sequence length="278" mass="28529">MDDDDAEIIDQTDDVDVEAPEDGGPDVLLDVPTLNIEEINLEVENLRARVSLHAEVLDLLRLNVGADVDLGRVELDIKGVEAQALLKVRLDNVLSVVERLLASVDRNPQILEHLTSAAASAVRDVGAAGGDALGEVGRGVGDAGREVGRGVGDAGRGLGEAGKGVGESVGQSAEGVSGAVGEGVEGASGAARDTTEGASGAVRDSGELASRAVRGGGRDVAPNEPADVEGAAESSHRHSRDTSGARRKVRRKAVASSGGDRARRAGPRRHRREDDGEG</sequence>
<dbReference type="AlphaFoldDB" id="A0A940MAP7"/>
<gene>
    <name evidence="2" type="ORF">JFN87_08230</name>
</gene>
<evidence type="ECO:0000313" key="3">
    <source>
        <dbReference type="Proteomes" id="UP000670475"/>
    </source>
</evidence>
<reference evidence="2" key="1">
    <citation type="submission" date="2021-03" db="EMBL/GenBank/DDBJ databases">
        <title>Whole genome sequence of Streptomyces bomunensis MMS17-BM035.</title>
        <authorList>
            <person name="Lee J.H."/>
        </authorList>
    </citation>
    <scope>NUCLEOTIDE SEQUENCE</scope>
    <source>
        <strain evidence="2">MMS17-BM035</strain>
    </source>
</reference>
<dbReference type="RefSeq" id="WP_209339253.1">
    <property type="nucleotide sequence ID" value="NZ_JAGIQL010000022.1"/>
</dbReference>
<name>A0A940MAP7_9ACTN</name>
<feature type="compositionally biased region" description="Gly residues" evidence="1">
    <location>
        <begin position="149"/>
        <end position="167"/>
    </location>
</feature>